<keyword evidence="3" id="KW-1003">Cell membrane</keyword>
<comment type="similarity">
    <text evidence="2">Belongs to the bacterial sugar transferase family.</text>
</comment>
<dbReference type="Pfam" id="PF02397">
    <property type="entry name" value="Bac_transf"/>
    <property type="match status" value="1"/>
</dbReference>
<evidence type="ECO:0000256" key="4">
    <source>
        <dbReference type="ARBA" id="ARBA00022679"/>
    </source>
</evidence>
<protein>
    <submittedName>
        <fullName evidence="11">Sugar transferase</fullName>
    </submittedName>
</protein>
<evidence type="ECO:0000256" key="8">
    <source>
        <dbReference type="ARBA" id="ARBA00023169"/>
    </source>
</evidence>
<proteinExistence type="inferred from homology"/>
<feature type="domain" description="Bacterial sugar transferase" evidence="10">
    <location>
        <begin position="34"/>
        <end position="223"/>
    </location>
</feature>
<dbReference type="EMBL" id="WQLV01000025">
    <property type="protein sequence ID" value="MVO18569.1"/>
    <property type="molecule type" value="Genomic_DNA"/>
</dbReference>
<evidence type="ECO:0000256" key="6">
    <source>
        <dbReference type="ARBA" id="ARBA00022989"/>
    </source>
</evidence>
<gene>
    <name evidence="11" type="ORF">GO984_22420</name>
</gene>
<sequence>MSSFDTENVETRKPFDSYYAANDFQGGLYRNTLKRFFDCSLVLISALVALPIIGILAALVALDGGNPFYVQERVGKNGRHYKMWKLRSMVFNADSLLEEYLATNSEALAEWTSKQKLTNDPRITRFGHFIRKTSLDELPQLWNVLIGDMSLVGPRPMMPSQKEQYPGTDYYELRPGITGKWQVSSRNESTFADRAKFDADYNREISFLNDLGLLRKTVQVVLKGTGC</sequence>
<comment type="caution">
    <text evidence="11">The sequence shown here is derived from an EMBL/GenBank/DDBJ whole genome shotgun (WGS) entry which is preliminary data.</text>
</comment>
<organism evidence="11 12">
    <name type="scientific">Parasedimentitalea huanghaiensis</name>
    <dbReference type="NCBI Taxonomy" id="2682100"/>
    <lineage>
        <taxon>Bacteria</taxon>
        <taxon>Pseudomonadati</taxon>
        <taxon>Pseudomonadota</taxon>
        <taxon>Alphaproteobacteria</taxon>
        <taxon>Rhodobacterales</taxon>
        <taxon>Paracoccaceae</taxon>
        <taxon>Parasedimentitalea</taxon>
    </lineage>
</organism>
<keyword evidence="5 9" id="KW-0812">Transmembrane</keyword>
<name>A0A6L6WNE7_9RHOB</name>
<evidence type="ECO:0000256" key="9">
    <source>
        <dbReference type="SAM" id="Phobius"/>
    </source>
</evidence>
<dbReference type="PANTHER" id="PTHR30576:SF4">
    <property type="entry name" value="UNDECAPRENYL-PHOSPHATE GALACTOSE PHOSPHOTRANSFERASE"/>
    <property type="match status" value="1"/>
</dbReference>
<accession>A0A6L6WNE7</accession>
<comment type="subcellular location">
    <subcellularLocation>
        <location evidence="1">Cell membrane</location>
    </subcellularLocation>
</comment>
<keyword evidence="6 9" id="KW-1133">Transmembrane helix</keyword>
<dbReference type="Proteomes" id="UP000478892">
    <property type="component" value="Unassembled WGS sequence"/>
</dbReference>
<feature type="transmembrane region" description="Helical" evidence="9">
    <location>
        <begin position="39"/>
        <end position="62"/>
    </location>
</feature>
<evidence type="ECO:0000256" key="3">
    <source>
        <dbReference type="ARBA" id="ARBA00022475"/>
    </source>
</evidence>
<reference evidence="11 12" key="1">
    <citation type="submission" date="2019-12" db="EMBL/GenBank/DDBJ databases">
        <authorList>
            <person name="Zhang Y.-J."/>
        </authorList>
    </citation>
    <scope>NUCLEOTIDE SEQUENCE [LARGE SCALE GENOMIC DNA]</scope>
    <source>
        <strain evidence="11 12">CY05</strain>
    </source>
</reference>
<keyword evidence="4 11" id="KW-0808">Transferase</keyword>
<keyword evidence="12" id="KW-1185">Reference proteome</keyword>
<evidence type="ECO:0000256" key="2">
    <source>
        <dbReference type="ARBA" id="ARBA00006464"/>
    </source>
</evidence>
<dbReference type="PANTHER" id="PTHR30576">
    <property type="entry name" value="COLANIC BIOSYNTHESIS UDP-GLUCOSE LIPID CARRIER TRANSFERASE"/>
    <property type="match status" value="1"/>
</dbReference>
<dbReference type="InterPro" id="IPR003362">
    <property type="entry name" value="Bact_transf"/>
</dbReference>
<evidence type="ECO:0000313" key="12">
    <source>
        <dbReference type="Proteomes" id="UP000478892"/>
    </source>
</evidence>
<evidence type="ECO:0000256" key="5">
    <source>
        <dbReference type="ARBA" id="ARBA00022692"/>
    </source>
</evidence>
<dbReference type="AlphaFoldDB" id="A0A6L6WNE7"/>
<dbReference type="GO" id="GO:0000271">
    <property type="term" value="P:polysaccharide biosynthetic process"/>
    <property type="evidence" value="ECO:0007669"/>
    <property type="project" value="UniProtKB-KW"/>
</dbReference>
<dbReference type="GO" id="GO:0005886">
    <property type="term" value="C:plasma membrane"/>
    <property type="evidence" value="ECO:0007669"/>
    <property type="project" value="UniProtKB-SubCell"/>
</dbReference>
<evidence type="ECO:0000256" key="7">
    <source>
        <dbReference type="ARBA" id="ARBA00023136"/>
    </source>
</evidence>
<evidence type="ECO:0000256" key="1">
    <source>
        <dbReference type="ARBA" id="ARBA00004236"/>
    </source>
</evidence>
<evidence type="ECO:0000313" key="11">
    <source>
        <dbReference type="EMBL" id="MVO18569.1"/>
    </source>
</evidence>
<keyword evidence="7 9" id="KW-0472">Membrane</keyword>
<evidence type="ECO:0000259" key="10">
    <source>
        <dbReference type="Pfam" id="PF02397"/>
    </source>
</evidence>
<dbReference type="RefSeq" id="WP_157024765.1">
    <property type="nucleotide sequence ID" value="NZ_WQLV01000025.1"/>
</dbReference>
<keyword evidence="8" id="KW-0270">Exopolysaccharide synthesis</keyword>
<dbReference type="GO" id="GO:0016780">
    <property type="term" value="F:phosphotransferase activity, for other substituted phosphate groups"/>
    <property type="evidence" value="ECO:0007669"/>
    <property type="project" value="TreeGrafter"/>
</dbReference>